<dbReference type="Pfam" id="PF25793">
    <property type="entry name" value="WHD_2nd_NFRKB"/>
    <property type="match status" value="1"/>
</dbReference>
<evidence type="ECO:0000256" key="3">
    <source>
        <dbReference type="SAM" id="MobiDB-lite"/>
    </source>
</evidence>
<proteinExistence type="predicted"/>
<dbReference type="InterPro" id="IPR025220">
    <property type="entry name" value="NFRKB_WH_1"/>
</dbReference>
<comment type="subcellular location">
    <subcellularLocation>
        <location evidence="1">Nucleus</location>
    </subcellularLocation>
</comment>
<dbReference type="PROSITE" id="PS51916">
    <property type="entry name" value="DEUBAD"/>
    <property type="match status" value="1"/>
</dbReference>
<feature type="region of interest" description="Disordered" evidence="3">
    <location>
        <begin position="1"/>
        <end position="22"/>
    </location>
</feature>
<feature type="domain" description="DEUBAD" evidence="4">
    <location>
        <begin position="39"/>
        <end position="155"/>
    </location>
</feature>
<evidence type="ECO:0000313" key="5">
    <source>
        <dbReference type="EMBL" id="KAL0266723.1"/>
    </source>
</evidence>
<evidence type="ECO:0000256" key="2">
    <source>
        <dbReference type="ARBA" id="ARBA00023242"/>
    </source>
</evidence>
<dbReference type="Gene3D" id="1.10.10.2430">
    <property type="entry name" value="NFRKB winged helix-like domain"/>
    <property type="match status" value="1"/>
</dbReference>
<feature type="compositionally biased region" description="Basic and acidic residues" evidence="3">
    <location>
        <begin position="825"/>
        <end position="847"/>
    </location>
</feature>
<feature type="region of interest" description="Disordered" evidence="3">
    <location>
        <begin position="204"/>
        <end position="227"/>
    </location>
</feature>
<dbReference type="PANTHER" id="PTHR13052:SF3">
    <property type="entry name" value="NUCLEAR FACTOR RELATED TO KAPPA-B-BINDING PROTEIN"/>
    <property type="match status" value="1"/>
</dbReference>
<dbReference type="InterPro" id="IPR038106">
    <property type="entry name" value="NFRKB_winged_sf"/>
</dbReference>
<protein>
    <recommendedName>
        <fullName evidence="4">DEUBAD domain-containing protein</fullName>
    </recommendedName>
</protein>
<dbReference type="EMBL" id="JARGDH010000005">
    <property type="protein sequence ID" value="KAL0266723.1"/>
    <property type="molecule type" value="Genomic_DNA"/>
</dbReference>
<dbReference type="InterPro" id="IPR044867">
    <property type="entry name" value="DEUBAD_dom"/>
</dbReference>
<reference evidence="5" key="1">
    <citation type="journal article" date="2024" name="Gigascience">
        <title>Chromosome-level genome of the poultry shaft louse Menopon gallinae provides insight into the host-switching and adaptive evolution of parasitic lice.</title>
        <authorList>
            <person name="Xu Y."/>
            <person name="Ma L."/>
            <person name="Liu S."/>
            <person name="Liang Y."/>
            <person name="Liu Q."/>
            <person name="He Z."/>
            <person name="Tian L."/>
            <person name="Duan Y."/>
            <person name="Cai W."/>
            <person name="Li H."/>
            <person name="Song F."/>
        </authorList>
    </citation>
    <scope>NUCLEOTIDE SEQUENCE</scope>
    <source>
        <strain evidence="5">Cailab_2023a</strain>
    </source>
</reference>
<organism evidence="5">
    <name type="scientific">Menopon gallinae</name>
    <name type="common">poultry shaft louse</name>
    <dbReference type="NCBI Taxonomy" id="328185"/>
    <lineage>
        <taxon>Eukaryota</taxon>
        <taxon>Metazoa</taxon>
        <taxon>Ecdysozoa</taxon>
        <taxon>Arthropoda</taxon>
        <taxon>Hexapoda</taxon>
        <taxon>Insecta</taxon>
        <taxon>Pterygota</taxon>
        <taxon>Neoptera</taxon>
        <taxon>Paraneoptera</taxon>
        <taxon>Psocodea</taxon>
        <taxon>Troctomorpha</taxon>
        <taxon>Phthiraptera</taxon>
        <taxon>Amblycera</taxon>
        <taxon>Menoponidae</taxon>
        <taxon>Menopon</taxon>
    </lineage>
</organism>
<evidence type="ECO:0000256" key="1">
    <source>
        <dbReference type="ARBA" id="ARBA00004123"/>
    </source>
</evidence>
<dbReference type="InterPro" id="IPR057748">
    <property type="entry name" value="NFRKB_WH_2"/>
</dbReference>
<dbReference type="InterPro" id="IPR024867">
    <property type="entry name" value="NFRKB"/>
</dbReference>
<feature type="compositionally biased region" description="Polar residues" evidence="3">
    <location>
        <begin position="341"/>
        <end position="351"/>
    </location>
</feature>
<dbReference type="CDD" id="cd21865">
    <property type="entry name" value="DEUBAD_NFRKB"/>
    <property type="match status" value="1"/>
</dbReference>
<feature type="compositionally biased region" description="Polar residues" evidence="3">
    <location>
        <begin position="322"/>
        <end position="331"/>
    </location>
</feature>
<feature type="compositionally biased region" description="Basic residues" evidence="3">
    <location>
        <begin position="814"/>
        <end position="824"/>
    </location>
</feature>
<dbReference type="Pfam" id="PF14465">
    <property type="entry name" value="WHD_1st_NFRKB"/>
    <property type="match status" value="1"/>
</dbReference>
<keyword evidence="2" id="KW-0539">Nucleus</keyword>
<feature type="compositionally biased region" description="Acidic residues" evidence="3">
    <location>
        <begin position="1"/>
        <end position="12"/>
    </location>
</feature>
<feature type="region of interest" description="Disordered" evidence="3">
    <location>
        <begin position="810"/>
        <end position="849"/>
    </location>
</feature>
<dbReference type="GO" id="GO:0031011">
    <property type="term" value="C:Ino80 complex"/>
    <property type="evidence" value="ECO:0007669"/>
    <property type="project" value="InterPro"/>
</dbReference>
<feature type="compositionally biased region" description="Basic and acidic residues" evidence="3">
    <location>
        <begin position="352"/>
        <end position="383"/>
    </location>
</feature>
<name>A0AAW2HA77_9NEOP</name>
<comment type="caution">
    <text evidence="5">The sequence shown here is derived from an EMBL/GenBank/DDBJ whole genome shotgun (WGS) entry which is preliminary data.</text>
</comment>
<feature type="compositionally biased region" description="Low complexity" evidence="3">
    <location>
        <begin position="13"/>
        <end position="22"/>
    </location>
</feature>
<accession>A0AAW2HA77</accession>
<sequence>MDYEVSDYEDDSSQSSQTSSADATRLEIASIMGEEFELPQGLAEDADIFKEFFSVATWQSLNPSDRAHLQKFLPTFPENDAYEKNVTLRRLFNRENFKFGSPLATFHNQLQNGHFRPDIAHLRHLMKKAERRQYKEQRKRHCFELLKEVIVGRREVLEAAYNSPPGPIKVQRNYFSNNPAVDPVLQRVKKRYFQELSAVRSEVGEYSQSSEDENYHDGAPRTLSKKQKQKLSLLESSLMSTDMTMVVSTLSTKPNGFDLESNVTISSNPYEVNEEQFRKMLINHKKRRMNNEKHPELNTSGITLKDVAIRTQFGQKRFISKPVSNNTSNYSHPDKHRKRNNGNSNLSQRNKPTAEHADADHPPSNKKMRLTELEVEVEKKSEESSDDEISSTILTSEPDKNIDVEYSSPTNIPQNQKLMEKQALEQKNEKQQSNEYVKPNAVVNNELSGNEITSLTDVDGIDVMSLPVTVEEENLKDVKYRQTSELMQDTHVSFFSLLRDIICSSPNHRMTLEKIEHHLKTWESNPISPLNDWFTLVDEPWTSLLESALSFLSADYPDLQPDDFVPYIEYKPQIRAYQWIGAGRDSDSHLLNLCSHWLDRKDDVYHPTVVEEEHPEEITEESIEDVDEVREEVTDDYVPPPRCVTNWTVRLSTEEERKIFQEQERERFDNPHKAFTYRMHGYESVVGPVKGIYNTQTSSSVLKPRGHNLLALSRPSYVTILALVRDAAARLPNGEGTRADICTLIRDSQYLDLSLAAENTLQSVVSGALDRLHYEVDACVKFDTKRKLWIYLHRRRSEAEMEKMHQQYQGVAKTIKKPHRKKSSKKGEMNENKDKDGLHKEANETKTKKAKIKQNMTIQPTLKNVDAQIFHTVTNEVKEQSQADMTADNQAKNFISMENQVLEELIGLGGGDGYKAMSEVALGLTGMKTEQEECEMEAKKKETVQKMPGQSLLNQDLLNKTANTQLAGMRVLKTKPTKPGVINVVPACDKIQQNAAEAQNVAGQIIKPENRSQEIITSTGKKIIIQTTFAGGRTPVKFVTTSAGQVGQKIITAKQAIGAPAQIQRVSTTLPKHVVANFSHPQMRSVGTQQQETPLHNLMKTPTAQFVQNSGIIATPVKNLTAGTQFVTATGQKVQIIASSPQNLGHIQSIQLGGNQNILAQNIQPATANLQNTTANLLGNIQQVQILTSSGQIITKTLPVATSAEDKANDNIKMQSTGLKVNSVSGSVTTLRNAITGQQLQMTIAKPTGGKNIKNVKMVSCQSPTSETGGKSGVSLLASSQQKIQPDKRDVREPKLLVQKTTPQGAKVGTQLLNVSSVQLLNPRNNQGQIQTITKPLITKNNAPILTGVKLVNTQQGVKMVATSSTMVQNPIQTTKATAAISKTPQTVTQQGAGVAKVQNRPTQILTMESLLQNAGQLRASSGGKGAASLIQIPSSSDGVPQFAVVSQGNIISVAGQPRVIQTQHISNVSSNPTTLVTTTGGNQTKTVVNKAVTPQTGTGVRVGGSLNLTTIAGKPMILTSGAKAQGQHQNVILTSQNTGNNQALVLTPQGNVRTQNSPGTVTVVQQGATQQILLPANFQGGTINLKTLQGLQGVKVIPLTGAGGQKGRQQVYARIVKGTGQNSPQQTATETQADE</sequence>
<feature type="region of interest" description="Disordered" evidence="3">
    <location>
        <begin position="317"/>
        <end position="411"/>
    </location>
</feature>
<dbReference type="GO" id="GO:0002020">
    <property type="term" value="F:protease binding"/>
    <property type="evidence" value="ECO:0007669"/>
    <property type="project" value="TreeGrafter"/>
</dbReference>
<gene>
    <name evidence="5" type="ORF">PYX00_009191</name>
</gene>
<dbReference type="PANTHER" id="PTHR13052">
    <property type="entry name" value="NFRKB-RELATED"/>
    <property type="match status" value="1"/>
</dbReference>
<evidence type="ECO:0000259" key="4">
    <source>
        <dbReference type="PROSITE" id="PS51916"/>
    </source>
</evidence>